<dbReference type="InterPro" id="IPR006311">
    <property type="entry name" value="TAT_signal"/>
</dbReference>
<dbReference type="PATRIC" id="fig|1265738.3.peg.3066"/>
<feature type="region of interest" description="Disordered" evidence="1">
    <location>
        <begin position="165"/>
        <end position="184"/>
    </location>
</feature>
<organism evidence="2 3">
    <name type="scientific">Rhodopirellula maiorica SM1</name>
    <dbReference type="NCBI Taxonomy" id="1265738"/>
    <lineage>
        <taxon>Bacteria</taxon>
        <taxon>Pseudomonadati</taxon>
        <taxon>Planctomycetota</taxon>
        <taxon>Planctomycetia</taxon>
        <taxon>Pirellulales</taxon>
        <taxon>Pirellulaceae</taxon>
        <taxon>Novipirellula</taxon>
    </lineage>
</organism>
<name>M5RLD4_9BACT</name>
<feature type="compositionally biased region" description="Polar residues" evidence="1">
    <location>
        <begin position="165"/>
        <end position="175"/>
    </location>
</feature>
<dbReference type="RefSeq" id="WP_008697152.1">
    <property type="nucleotide sequence ID" value="NZ_ANOG01000442.1"/>
</dbReference>
<comment type="caution">
    <text evidence="2">The sequence shown here is derived from an EMBL/GenBank/DDBJ whole genome shotgun (WGS) entry which is preliminary data.</text>
</comment>
<proteinExistence type="predicted"/>
<evidence type="ECO:0000256" key="1">
    <source>
        <dbReference type="SAM" id="MobiDB-lite"/>
    </source>
</evidence>
<keyword evidence="3" id="KW-1185">Reference proteome</keyword>
<dbReference type="EMBL" id="ANOG01000442">
    <property type="protein sequence ID" value="EMI20006.1"/>
    <property type="molecule type" value="Genomic_DNA"/>
</dbReference>
<dbReference type="Proteomes" id="UP000011991">
    <property type="component" value="Unassembled WGS sequence"/>
</dbReference>
<dbReference type="PROSITE" id="PS51318">
    <property type="entry name" value="TAT"/>
    <property type="match status" value="1"/>
</dbReference>
<evidence type="ECO:0000313" key="3">
    <source>
        <dbReference type="Proteomes" id="UP000011991"/>
    </source>
</evidence>
<accession>M5RLD4</accession>
<protein>
    <submittedName>
        <fullName evidence="2">Secreted protein containing DUF1552</fullName>
    </submittedName>
</protein>
<gene>
    <name evidence="2" type="ORF">RMSM_03066</name>
</gene>
<reference evidence="2 3" key="1">
    <citation type="journal article" date="2013" name="Mar. Genomics">
        <title>Expression of sulfatases in Rhodopirellula baltica and the diversity of sulfatases in the genus Rhodopirellula.</title>
        <authorList>
            <person name="Wegner C.E."/>
            <person name="Richter-Heitmann T."/>
            <person name="Klindworth A."/>
            <person name="Klockow C."/>
            <person name="Richter M."/>
            <person name="Achstetter T."/>
            <person name="Glockner F.O."/>
            <person name="Harder J."/>
        </authorList>
    </citation>
    <scope>NUCLEOTIDE SEQUENCE [LARGE SCALE GENOMIC DNA]</scope>
    <source>
        <strain evidence="2 3">SM1</strain>
    </source>
</reference>
<dbReference type="Pfam" id="PF07586">
    <property type="entry name" value="HXXSHH"/>
    <property type="match status" value="1"/>
</dbReference>
<dbReference type="InterPro" id="IPR011447">
    <property type="entry name" value="DUF1552"/>
</dbReference>
<dbReference type="AlphaFoldDB" id="M5RLD4"/>
<sequence>MMNSIARKPLSRRTVLRGCGAAIGLPLLEAMMPQTLLAAPSTFKPLLQSNVKPTPRAIFCYVPNGVNILEWMPANRGADYTLSPTLAAVSDHRADLSVISGLGHPNATGGHSGADTWLTGADLRAVPGKDYSNTISVDQLIAEKVGAATRFPSLQLSDGSGTGSALHSHTLSFDRNGTPLPAENSPKRLFERLFVPDDASSRAATLRRFAEKRSILDDVASEAKSLAKKLGHSDQKKLNEYLASVRETELRVQRQVDWIDVPKPEVDDRGLQLNSQPGNAHDRTMWIDVMLEICYLAFVTDTTRVISFEWSREAGGHGPGGENHHELSHHGGDAGMLKKLGVIDRGFLERLGRFLTFLKQTEEGGRSMLDHTMVVYGSGMNSGERGEHSPKNLPLIVAGGGAWGLKHGHHLAHDPDRHPPLSNVLLTVAQKMGVQTDQFQDATGTLTGLA</sequence>
<evidence type="ECO:0000313" key="2">
    <source>
        <dbReference type="EMBL" id="EMI20006.1"/>
    </source>
</evidence>